<accession>A0A151K3F2</accession>
<feature type="non-terminal residue" evidence="1">
    <location>
        <position position="1"/>
    </location>
</feature>
<dbReference type="Proteomes" id="UP000078541">
    <property type="component" value="Unassembled WGS sequence"/>
</dbReference>
<gene>
    <name evidence="1" type="ORF">ALC56_00011</name>
</gene>
<sequence>PISNFGTPATTTTNSFAFNSTPTTNLFGTNTQTKPFGSKLFRLSYTHILYIHIYRVLPQHTHQ</sequence>
<evidence type="ECO:0000313" key="2">
    <source>
        <dbReference type="Proteomes" id="UP000078541"/>
    </source>
</evidence>
<comment type="caution">
    <text evidence="1">The sequence shown here is derived from an EMBL/GenBank/DDBJ whole genome shotgun (WGS) entry which is preliminary data.</text>
</comment>
<dbReference type="STRING" id="34720.A0A151K3F2"/>
<organism evidence="1 2">
    <name type="scientific">Trachymyrmex septentrionalis</name>
    <dbReference type="NCBI Taxonomy" id="34720"/>
    <lineage>
        <taxon>Eukaryota</taxon>
        <taxon>Metazoa</taxon>
        <taxon>Ecdysozoa</taxon>
        <taxon>Arthropoda</taxon>
        <taxon>Hexapoda</taxon>
        <taxon>Insecta</taxon>
        <taxon>Pterygota</taxon>
        <taxon>Neoptera</taxon>
        <taxon>Endopterygota</taxon>
        <taxon>Hymenoptera</taxon>
        <taxon>Apocrita</taxon>
        <taxon>Aculeata</taxon>
        <taxon>Formicoidea</taxon>
        <taxon>Formicidae</taxon>
        <taxon>Myrmicinae</taxon>
        <taxon>Trachymyrmex</taxon>
    </lineage>
</organism>
<dbReference type="AlphaFoldDB" id="A0A151K3F2"/>
<dbReference type="EMBL" id="LKEZ01001909">
    <property type="protein sequence ID" value="KYN50635.1"/>
    <property type="molecule type" value="Genomic_DNA"/>
</dbReference>
<reference evidence="1 2" key="1">
    <citation type="submission" date="2016-03" db="EMBL/GenBank/DDBJ databases">
        <title>Trachymyrmex septentrionalis WGS genome.</title>
        <authorList>
            <person name="Nygaard S."/>
            <person name="Hu H."/>
            <person name="Boomsma J."/>
            <person name="Zhang G."/>
        </authorList>
    </citation>
    <scope>NUCLEOTIDE SEQUENCE [LARGE SCALE GENOMIC DNA]</scope>
    <source>
        <strain evidence="1">Tsep2-gDNA-1</strain>
        <tissue evidence="1">Whole body</tissue>
    </source>
</reference>
<keyword evidence="2" id="KW-1185">Reference proteome</keyword>
<evidence type="ECO:0000313" key="1">
    <source>
        <dbReference type="EMBL" id="KYN50635.1"/>
    </source>
</evidence>
<proteinExistence type="predicted"/>
<name>A0A151K3F2_9HYME</name>
<protein>
    <submittedName>
        <fullName evidence="1">Uncharacterized protein</fullName>
    </submittedName>
</protein>